<sequence length="47" mass="5519">MTVYLFCFVLILTISFYIFILILIFMIIHFLLPSTIFSTISCSMFSN</sequence>
<keyword evidence="1" id="KW-0472">Membrane</keyword>
<protein>
    <submittedName>
        <fullName evidence="2">Uncharacterized protein</fullName>
    </submittedName>
</protein>
<feature type="transmembrane region" description="Helical" evidence="1">
    <location>
        <begin position="7"/>
        <end position="32"/>
    </location>
</feature>
<evidence type="ECO:0000313" key="2">
    <source>
        <dbReference type="EMBL" id="JAH59124.1"/>
    </source>
</evidence>
<organism evidence="2">
    <name type="scientific">Anguilla anguilla</name>
    <name type="common">European freshwater eel</name>
    <name type="synonym">Muraena anguilla</name>
    <dbReference type="NCBI Taxonomy" id="7936"/>
    <lineage>
        <taxon>Eukaryota</taxon>
        <taxon>Metazoa</taxon>
        <taxon>Chordata</taxon>
        <taxon>Craniata</taxon>
        <taxon>Vertebrata</taxon>
        <taxon>Euteleostomi</taxon>
        <taxon>Actinopterygii</taxon>
        <taxon>Neopterygii</taxon>
        <taxon>Teleostei</taxon>
        <taxon>Anguilliformes</taxon>
        <taxon>Anguillidae</taxon>
        <taxon>Anguilla</taxon>
    </lineage>
</organism>
<keyword evidence="1" id="KW-1133">Transmembrane helix</keyword>
<accession>A0A0E9TZN0</accession>
<dbReference type="EMBL" id="GBXM01049453">
    <property type="protein sequence ID" value="JAH59124.1"/>
    <property type="molecule type" value="Transcribed_RNA"/>
</dbReference>
<keyword evidence="1" id="KW-0812">Transmembrane</keyword>
<evidence type="ECO:0000256" key="1">
    <source>
        <dbReference type="SAM" id="Phobius"/>
    </source>
</evidence>
<proteinExistence type="predicted"/>
<dbReference type="AlphaFoldDB" id="A0A0E9TZN0"/>
<reference evidence="2" key="2">
    <citation type="journal article" date="2015" name="Fish Shellfish Immunol.">
        <title>Early steps in the European eel (Anguilla anguilla)-Vibrio vulnificus interaction in the gills: Role of the RtxA13 toxin.</title>
        <authorList>
            <person name="Callol A."/>
            <person name="Pajuelo D."/>
            <person name="Ebbesson L."/>
            <person name="Teles M."/>
            <person name="MacKenzie S."/>
            <person name="Amaro C."/>
        </authorList>
    </citation>
    <scope>NUCLEOTIDE SEQUENCE</scope>
</reference>
<reference evidence="2" key="1">
    <citation type="submission" date="2014-11" db="EMBL/GenBank/DDBJ databases">
        <authorList>
            <person name="Amaro Gonzalez C."/>
        </authorList>
    </citation>
    <scope>NUCLEOTIDE SEQUENCE</scope>
</reference>
<name>A0A0E9TZN0_ANGAN</name>